<keyword evidence="3" id="KW-1185">Reference proteome</keyword>
<dbReference type="GeneID" id="64600383"/>
<dbReference type="Proteomes" id="UP000719766">
    <property type="component" value="Unassembled WGS sequence"/>
</dbReference>
<evidence type="ECO:0008006" key="4">
    <source>
        <dbReference type="Google" id="ProtNLM"/>
    </source>
</evidence>
<reference evidence="2" key="1">
    <citation type="journal article" date="2020" name="New Phytol.">
        <title>Comparative genomics reveals dynamic genome evolution in host specialist ectomycorrhizal fungi.</title>
        <authorList>
            <person name="Lofgren L.A."/>
            <person name="Nguyen N.H."/>
            <person name="Vilgalys R."/>
            <person name="Ruytinx J."/>
            <person name="Liao H.L."/>
            <person name="Branco S."/>
            <person name="Kuo A."/>
            <person name="LaButti K."/>
            <person name="Lipzen A."/>
            <person name="Andreopoulos W."/>
            <person name="Pangilinan J."/>
            <person name="Riley R."/>
            <person name="Hundley H."/>
            <person name="Na H."/>
            <person name="Barry K."/>
            <person name="Grigoriev I.V."/>
            <person name="Stajich J.E."/>
            <person name="Kennedy P.G."/>
        </authorList>
    </citation>
    <scope>NUCLEOTIDE SEQUENCE</scope>
    <source>
        <strain evidence="2">S12</strain>
    </source>
</reference>
<evidence type="ECO:0000256" key="1">
    <source>
        <dbReference type="SAM" id="MobiDB-lite"/>
    </source>
</evidence>
<gene>
    <name evidence="2" type="ORF">HD556DRAFT_1443470</name>
</gene>
<evidence type="ECO:0000313" key="3">
    <source>
        <dbReference type="Proteomes" id="UP000719766"/>
    </source>
</evidence>
<proteinExistence type="predicted"/>
<evidence type="ECO:0000313" key="2">
    <source>
        <dbReference type="EMBL" id="KAG1793684.1"/>
    </source>
</evidence>
<dbReference type="EMBL" id="JABBWE010000029">
    <property type="protein sequence ID" value="KAG1793684.1"/>
    <property type="molecule type" value="Genomic_DNA"/>
</dbReference>
<feature type="compositionally biased region" description="Pro residues" evidence="1">
    <location>
        <begin position="45"/>
        <end position="54"/>
    </location>
</feature>
<sequence length="108" mass="11485">MVITLSDVMHASSILVLSDADPPDQQHLIFAGKSKTDHVGDLRQVPPPPPPPPGHLTVVSPVSAEGRRSPSSPSSSHLLAGLFCEKEILILMFGLDAAGKTILYKLKL</sequence>
<organism evidence="2 3">
    <name type="scientific">Suillus plorans</name>
    <dbReference type="NCBI Taxonomy" id="116603"/>
    <lineage>
        <taxon>Eukaryota</taxon>
        <taxon>Fungi</taxon>
        <taxon>Dikarya</taxon>
        <taxon>Basidiomycota</taxon>
        <taxon>Agaricomycotina</taxon>
        <taxon>Agaricomycetes</taxon>
        <taxon>Agaricomycetidae</taxon>
        <taxon>Boletales</taxon>
        <taxon>Suillineae</taxon>
        <taxon>Suillaceae</taxon>
        <taxon>Suillus</taxon>
    </lineage>
</organism>
<name>A0A9P7DI11_9AGAM</name>
<feature type="region of interest" description="Disordered" evidence="1">
    <location>
        <begin position="38"/>
        <end position="76"/>
    </location>
</feature>
<dbReference type="AlphaFoldDB" id="A0A9P7DI11"/>
<protein>
    <recommendedName>
        <fullName evidence="4">ADP-ribosylation factor</fullName>
    </recommendedName>
</protein>
<accession>A0A9P7DI11</accession>
<comment type="caution">
    <text evidence="2">The sequence shown here is derived from an EMBL/GenBank/DDBJ whole genome shotgun (WGS) entry which is preliminary data.</text>
</comment>
<dbReference type="RefSeq" id="XP_041160082.1">
    <property type="nucleotide sequence ID" value="XM_041306619.1"/>
</dbReference>